<sequence length="336" mass="38153">DNWHDHEFYYKARIGETINSKYQVKASIGSGMFSTVFLAKSLFPECEQEVAIKIPRKNDLMLRSAKSELQILKKVAEPEATNKDNHCVKLLDSFVYREHLCLVMESLDLNLRQITNKYGRNRGINLKTICVYAHQLMVALQHLAHCGILHCDIKPDNIMVTKSRRSIKLCDFGVAMFARDQTPSAETPYLVSPSYRAPEIILGVAPYSHAIDMWSAGCCLYELYTGKFLFPVATNNGLLKQQMELKGAFPKAMLKKGAFTGMHFNENFEFRQLDPVTKLETLRSMASFNVKTSCISDLTGEDGALMARFKNLLERMLTLDPSKRITPDEALKHPFL</sequence>
<keyword evidence="5 6" id="KW-0067">ATP-binding</keyword>
<evidence type="ECO:0000256" key="6">
    <source>
        <dbReference type="PROSITE-ProRule" id="PRU10141"/>
    </source>
</evidence>
<evidence type="ECO:0000259" key="8">
    <source>
        <dbReference type="PROSITE" id="PS50011"/>
    </source>
</evidence>
<dbReference type="KEGG" id="smo:SELMODRAFT_2004"/>
<dbReference type="SUPFAM" id="SSF56112">
    <property type="entry name" value="Protein kinase-like (PK-like)"/>
    <property type="match status" value="1"/>
</dbReference>
<evidence type="ECO:0000313" key="9">
    <source>
        <dbReference type="EMBL" id="EFJ33504.1"/>
    </source>
</evidence>
<dbReference type="PROSITE" id="PS00107">
    <property type="entry name" value="PROTEIN_KINASE_ATP"/>
    <property type="match status" value="1"/>
</dbReference>
<dbReference type="AlphaFoldDB" id="D8R4N8"/>
<dbReference type="PANTHER" id="PTHR24058">
    <property type="entry name" value="DUAL SPECIFICITY PROTEIN KINASE"/>
    <property type="match status" value="1"/>
</dbReference>
<accession>D8R4N8</accession>
<dbReference type="STRING" id="88036.D8R4N8"/>
<dbReference type="Gramene" id="EFJ33504">
    <property type="protein sequence ID" value="EFJ33504"/>
    <property type="gene ID" value="SELMODRAFT_2004"/>
</dbReference>
<keyword evidence="1 7" id="KW-0723">Serine/threonine-protein kinase</keyword>
<dbReference type="InterPro" id="IPR000719">
    <property type="entry name" value="Prot_kinase_dom"/>
</dbReference>
<dbReference type="GO" id="GO:0005524">
    <property type="term" value="F:ATP binding"/>
    <property type="evidence" value="ECO:0007669"/>
    <property type="project" value="UniProtKB-UniRule"/>
</dbReference>
<feature type="binding site" evidence="6">
    <location>
        <position position="57"/>
    </location>
    <ligand>
        <name>ATP</name>
        <dbReference type="ChEBI" id="CHEBI:30616"/>
    </ligand>
</feature>
<keyword evidence="4" id="KW-0418">Kinase</keyword>
<keyword evidence="2" id="KW-0808">Transferase</keyword>
<dbReference type="InterPro" id="IPR008271">
    <property type="entry name" value="Ser/Thr_kinase_AS"/>
</dbReference>
<dbReference type="Proteomes" id="UP000001514">
    <property type="component" value="Unassembled WGS sequence"/>
</dbReference>
<keyword evidence="3 6" id="KW-0547">Nucleotide-binding</keyword>
<dbReference type="PANTHER" id="PTHR24058:SF103">
    <property type="entry name" value="SERINE_THREONINE-PROTEIN KINASE PRP4 HOMOLOG"/>
    <property type="match status" value="1"/>
</dbReference>
<evidence type="ECO:0000256" key="2">
    <source>
        <dbReference type="ARBA" id="ARBA00022679"/>
    </source>
</evidence>
<dbReference type="Gene3D" id="1.10.510.10">
    <property type="entry name" value="Transferase(Phosphotransferase) domain 1"/>
    <property type="match status" value="1"/>
</dbReference>
<evidence type="ECO:0000256" key="7">
    <source>
        <dbReference type="RuleBase" id="RU000304"/>
    </source>
</evidence>
<dbReference type="eggNOG" id="KOG0670">
    <property type="taxonomic scope" value="Eukaryota"/>
</dbReference>
<feature type="non-terminal residue" evidence="9">
    <location>
        <position position="1"/>
    </location>
</feature>
<dbReference type="PROSITE" id="PS00108">
    <property type="entry name" value="PROTEIN_KINASE_ST"/>
    <property type="match status" value="1"/>
</dbReference>
<evidence type="ECO:0000313" key="10">
    <source>
        <dbReference type="Proteomes" id="UP000001514"/>
    </source>
</evidence>
<dbReference type="InterPro" id="IPR011009">
    <property type="entry name" value="Kinase-like_dom_sf"/>
</dbReference>
<feature type="non-terminal residue" evidence="9">
    <location>
        <position position="336"/>
    </location>
</feature>
<organism evidence="10">
    <name type="scientific">Selaginella moellendorffii</name>
    <name type="common">Spikemoss</name>
    <dbReference type="NCBI Taxonomy" id="88036"/>
    <lineage>
        <taxon>Eukaryota</taxon>
        <taxon>Viridiplantae</taxon>
        <taxon>Streptophyta</taxon>
        <taxon>Embryophyta</taxon>
        <taxon>Tracheophyta</taxon>
        <taxon>Lycopodiopsida</taxon>
        <taxon>Selaginellales</taxon>
        <taxon>Selaginellaceae</taxon>
        <taxon>Selaginella</taxon>
    </lineage>
</organism>
<dbReference type="PROSITE" id="PS50011">
    <property type="entry name" value="PROTEIN_KINASE_DOM"/>
    <property type="match status" value="1"/>
</dbReference>
<dbReference type="Gene3D" id="3.30.200.20">
    <property type="entry name" value="Phosphorylase Kinase, domain 1"/>
    <property type="match status" value="1"/>
</dbReference>
<dbReference type="Pfam" id="PF00069">
    <property type="entry name" value="Pkinase"/>
    <property type="match status" value="1"/>
</dbReference>
<evidence type="ECO:0000256" key="3">
    <source>
        <dbReference type="ARBA" id="ARBA00022741"/>
    </source>
</evidence>
<reference evidence="9 10" key="1">
    <citation type="journal article" date="2011" name="Science">
        <title>The Selaginella genome identifies genetic changes associated with the evolution of vascular plants.</title>
        <authorList>
            <person name="Banks J.A."/>
            <person name="Nishiyama T."/>
            <person name="Hasebe M."/>
            <person name="Bowman J.L."/>
            <person name="Gribskov M."/>
            <person name="dePamphilis C."/>
            <person name="Albert V.A."/>
            <person name="Aono N."/>
            <person name="Aoyama T."/>
            <person name="Ambrose B.A."/>
            <person name="Ashton N.W."/>
            <person name="Axtell M.J."/>
            <person name="Barker E."/>
            <person name="Barker M.S."/>
            <person name="Bennetzen J.L."/>
            <person name="Bonawitz N.D."/>
            <person name="Chapple C."/>
            <person name="Cheng C."/>
            <person name="Correa L.G."/>
            <person name="Dacre M."/>
            <person name="DeBarry J."/>
            <person name="Dreyer I."/>
            <person name="Elias M."/>
            <person name="Engstrom E.M."/>
            <person name="Estelle M."/>
            <person name="Feng L."/>
            <person name="Finet C."/>
            <person name="Floyd S.K."/>
            <person name="Frommer W.B."/>
            <person name="Fujita T."/>
            <person name="Gramzow L."/>
            <person name="Gutensohn M."/>
            <person name="Harholt J."/>
            <person name="Hattori M."/>
            <person name="Heyl A."/>
            <person name="Hirai T."/>
            <person name="Hiwatashi Y."/>
            <person name="Ishikawa M."/>
            <person name="Iwata M."/>
            <person name="Karol K.G."/>
            <person name="Koehler B."/>
            <person name="Kolukisaoglu U."/>
            <person name="Kubo M."/>
            <person name="Kurata T."/>
            <person name="Lalonde S."/>
            <person name="Li K."/>
            <person name="Li Y."/>
            <person name="Litt A."/>
            <person name="Lyons E."/>
            <person name="Manning G."/>
            <person name="Maruyama T."/>
            <person name="Michael T.P."/>
            <person name="Mikami K."/>
            <person name="Miyazaki S."/>
            <person name="Morinaga S."/>
            <person name="Murata T."/>
            <person name="Mueller-Roeber B."/>
            <person name="Nelson D.R."/>
            <person name="Obara M."/>
            <person name="Oguri Y."/>
            <person name="Olmstead R.G."/>
            <person name="Onodera N."/>
            <person name="Petersen B.L."/>
            <person name="Pils B."/>
            <person name="Prigge M."/>
            <person name="Rensing S.A."/>
            <person name="Riano-Pachon D.M."/>
            <person name="Roberts A.W."/>
            <person name="Sato Y."/>
            <person name="Scheller H.V."/>
            <person name="Schulz B."/>
            <person name="Schulz C."/>
            <person name="Shakirov E.V."/>
            <person name="Shibagaki N."/>
            <person name="Shinohara N."/>
            <person name="Shippen D.E."/>
            <person name="Soerensen I."/>
            <person name="Sotooka R."/>
            <person name="Sugimoto N."/>
            <person name="Sugita M."/>
            <person name="Sumikawa N."/>
            <person name="Tanurdzic M."/>
            <person name="Theissen G."/>
            <person name="Ulvskov P."/>
            <person name="Wakazuki S."/>
            <person name="Weng J.K."/>
            <person name="Willats W.W."/>
            <person name="Wipf D."/>
            <person name="Wolf P.G."/>
            <person name="Yang L."/>
            <person name="Zimmer A.D."/>
            <person name="Zhu Q."/>
            <person name="Mitros T."/>
            <person name="Hellsten U."/>
            <person name="Loque D."/>
            <person name="Otillar R."/>
            <person name="Salamov A."/>
            <person name="Schmutz J."/>
            <person name="Shapiro H."/>
            <person name="Lindquist E."/>
            <person name="Lucas S."/>
            <person name="Rokhsar D."/>
            <person name="Grigoriev I.V."/>
        </authorList>
    </citation>
    <scope>NUCLEOTIDE SEQUENCE [LARGE SCALE GENOMIC DNA]</scope>
</reference>
<name>D8R4N8_SELML</name>
<feature type="domain" description="Protein kinase" evidence="8">
    <location>
        <begin position="22"/>
        <end position="336"/>
    </location>
</feature>
<gene>
    <name evidence="9" type="ORF">SELMODRAFT_2004</name>
</gene>
<dbReference type="SMART" id="SM00220">
    <property type="entry name" value="S_TKc"/>
    <property type="match status" value="1"/>
</dbReference>
<dbReference type="InterPro" id="IPR017441">
    <property type="entry name" value="Protein_kinase_ATP_BS"/>
</dbReference>
<evidence type="ECO:0000256" key="4">
    <source>
        <dbReference type="ARBA" id="ARBA00022777"/>
    </source>
</evidence>
<dbReference type="InterPro" id="IPR050494">
    <property type="entry name" value="Ser_Thr_dual-spec_kinase"/>
</dbReference>
<evidence type="ECO:0000256" key="5">
    <source>
        <dbReference type="ARBA" id="ARBA00022840"/>
    </source>
</evidence>
<dbReference type="EMBL" id="GL377571">
    <property type="protein sequence ID" value="EFJ33504.1"/>
    <property type="molecule type" value="Genomic_DNA"/>
</dbReference>
<dbReference type="InParanoid" id="D8R4N8"/>
<proteinExistence type="inferred from homology"/>
<dbReference type="GO" id="GO:0004674">
    <property type="term" value="F:protein serine/threonine kinase activity"/>
    <property type="evidence" value="ECO:0000318"/>
    <property type="project" value="GO_Central"/>
</dbReference>
<protein>
    <recommendedName>
        <fullName evidence="8">Protein kinase domain-containing protein</fullName>
    </recommendedName>
</protein>
<comment type="similarity">
    <text evidence="7">Belongs to the protein kinase superfamily.</text>
</comment>
<dbReference type="HOGENOM" id="CLU_000288_5_15_1"/>
<evidence type="ECO:0000256" key="1">
    <source>
        <dbReference type="ARBA" id="ARBA00022527"/>
    </source>
</evidence>
<keyword evidence="10" id="KW-1185">Reference proteome</keyword>